<dbReference type="PANTHER" id="PTHR12526:SF629">
    <property type="entry name" value="TEICHURONIC ACID BIOSYNTHESIS GLYCOSYLTRANSFERASE TUAH-RELATED"/>
    <property type="match status" value="1"/>
</dbReference>
<dbReference type="OrthoDB" id="502646at2"/>
<organism evidence="5 6">
    <name type="scientific">Salegentibacter salegens</name>
    <dbReference type="NCBI Taxonomy" id="143223"/>
    <lineage>
        <taxon>Bacteria</taxon>
        <taxon>Pseudomonadati</taxon>
        <taxon>Bacteroidota</taxon>
        <taxon>Flavobacteriia</taxon>
        <taxon>Flavobacteriales</taxon>
        <taxon>Flavobacteriaceae</taxon>
        <taxon>Salegentibacter</taxon>
    </lineage>
</organism>
<evidence type="ECO:0000256" key="1">
    <source>
        <dbReference type="ARBA" id="ARBA00022676"/>
    </source>
</evidence>
<reference evidence="6" key="1">
    <citation type="submission" date="2016-11" db="EMBL/GenBank/DDBJ databases">
        <authorList>
            <person name="Varghese N."/>
            <person name="Submissions S."/>
        </authorList>
    </citation>
    <scope>NUCLEOTIDE SEQUENCE [LARGE SCALE GENOMIC DNA]</scope>
    <source>
        <strain evidence="6">ACAM 48</strain>
    </source>
</reference>
<dbReference type="AlphaFoldDB" id="A0A1M7NEZ1"/>
<dbReference type="Gene3D" id="3.40.50.2000">
    <property type="entry name" value="Glycogen Phosphorylase B"/>
    <property type="match status" value="2"/>
</dbReference>
<dbReference type="Proteomes" id="UP000190235">
    <property type="component" value="Chromosome I"/>
</dbReference>
<dbReference type="CDD" id="cd03801">
    <property type="entry name" value="GT4_PimA-like"/>
    <property type="match status" value="1"/>
</dbReference>
<keyword evidence="6" id="KW-1185">Reference proteome</keyword>
<evidence type="ECO:0000259" key="4">
    <source>
        <dbReference type="Pfam" id="PF13439"/>
    </source>
</evidence>
<dbReference type="InterPro" id="IPR028098">
    <property type="entry name" value="Glyco_trans_4-like_N"/>
</dbReference>
<keyword evidence="1" id="KW-0328">Glycosyltransferase</keyword>
<evidence type="ECO:0000259" key="3">
    <source>
        <dbReference type="Pfam" id="PF00534"/>
    </source>
</evidence>
<dbReference type="SUPFAM" id="SSF53756">
    <property type="entry name" value="UDP-Glycosyltransferase/glycogen phosphorylase"/>
    <property type="match status" value="1"/>
</dbReference>
<name>A0A1M7NEZ1_9FLAO</name>
<evidence type="ECO:0000313" key="5">
    <source>
        <dbReference type="EMBL" id="SHN02234.1"/>
    </source>
</evidence>
<dbReference type="Pfam" id="PF00534">
    <property type="entry name" value="Glycos_transf_1"/>
    <property type="match status" value="1"/>
</dbReference>
<dbReference type="GO" id="GO:0016757">
    <property type="term" value="F:glycosyltransferase activity"/>
    <property type="evidence" value="ECO:0007669"/>
    <property type="project" value="UniProtKB-KW"/>
</dbReference>
<dbReference type="Pfam" id="PF13439">
    <property type="entry name" value="Glyco_transf_4"/>
    <property type="match status" value="1"/>
</dbReference>
<dbReference type="RefSeq" id="WP_079736035.1">
    <property type="nucleotide sequence ID" value="NZ_LT670848.1"/>
</dbReference>
<protein>
    <submittedName>
        <fullName evidence="5">Glycosyltransferase involved in cell wall bisynthesis</fullName>
    </submittedName>
</protein>
<feature type="domain" description="Glycosyltransferase subfamily 4-like N-terminal" evidence="4">
    <location>
        <begin position="19"/>
        <end position="181"/>
    </location>
</feature>
<proteinExistence type="predicted"/>
<sequence>MHIAFLTPEYPHTACTASGGLGTSIKNLAYSLVKNDVEVSLVIYDQKSDRNFEEDGIQFYLIQQKKYKLGGWYFYRKYLQNFLNRLSKEQHIDIIEAADWTGITAFMQINIPLIIRLHGSDTYFCALEQRKQKLKNRWFEEKALKNADHLISVSAFTGNKTVSLFNLKKDFFIIPNGIDIEEFHPFGKNAQPNQLFYFGSLIRKKGILELPEIFNIIISKKPDAQLIVAGRDVIDIKENESTLKLFKSRLQKRARNNFAYLGEIPYQKIKDVLNNSAVVVLPSFAEALPMTWLEAMAMEKPLVTSNIGWAKEVMLNGVTGFTEDPKDHKAYAEKILYLLDNTCEAAEMAKAARNRVKKKFSTEVVVDQNIKFYNSVLKPDSN</sequence>
<dbReference type="InterPro" id="IPR001296">
    <property type="entry name" value="Glyco_trans_1"/>
</dbReference>
<accession>A0A1M7NEZ1</accession>
<gene>
    <name evidence="5" type="ORF">SAMN05878281_3089</name>
</gene>
<keyword evidence="2 5" id="KW-0808">Transferase</keyword>
<dbReference type="PANTHER" id="PTHR12526">
    <property type="entry name" value="GLYCOSYLTRANSFERASE"/>
    <property type="match status" value="1"/>
</dbReference>
<evidence type="ECO:0000256" key="2">
    <source>
        <dbReference type="ARBA" id="ARBA00022679"/>
    </source>
</evidence>
<dbReference type="EMBL" id="LT670848">
    <property type="protein sequence ID" value="SHN02234.1"/>
    <property type="molecule type" value="Genomic_DNA"/>
</dbReference>
<dbReference type="STRING" id="143223.SAMN05878281_3089"/>
<feature type="domain" description="Glycosyl transferase family 1" evidence="3">
    <location>
        <begin position="182"/>
        <end position="355"/>
    </location>
</feature>
<evidence type="ECO:0000313" key="6">
    <source>
        <dbReference type="Proteomes" id="UP000190235"/>
    </source>
</evidence>